<dbReference type="AlphaFoldDB" id="A0A6N2W5J6"/>
<organism evidence="1">
    <name type="scientific">Citrobacter amalonaticus</name>
    <dbReference type="NCBI Taxonomy" id="35703"/>
    <lineage>
        <taxon>Bacteria</taxon>
        <taxon>Pseudomonadati</taxon>
        <taxon>Pseudomonadota</taxon>
        <taxon>Gammaproteobacteria</taxon>
        <taxon>Enterobacterales</taxon>
        <taxon>Enterobacteriaceae</taxon>
        <taxon>Citrobacter</taxon>
    </lineage>
</organism>
<accession>A0A6N2W5J6</accession>
<name>A0A6N2W5J6_CITAM</name>
<dbReference type="RefSeq" id="WP_156595474.1">
    <property type="nucleotide sequence ID" value="NZ_CACRTI010000004.1"/>
</dbReference>
<sequence length="67" mass="7462">MLSPHEAQSYEQQSIRRTLCAGCTKELSDGEVHCCEECASLAIAYRDPNGFMTEEDDETTFSPGEEN</sequence>
<evidence type="ECO:0000313" key="1">
    <source>
        <dbReference type="EMBL" id="VYT37540.1"/>
    </source>
</evidence>
<reference evidence="1" key="1">
    <citation type="submission" date="2019-11" db="EMBL/GenBank/DDBJ databases">
        <authorList>
            <person name="Feng L."/>
        </authorList>
    </citation>
    <scope>NUCLEOTIDE SEQUENCE</scope>
    <source>
        <strain evidence="1">CAmalonaticusLFYP1</strain>
    </source>
</reference>
<dbReference type="EMBL" id="CACRTI010000004">
    <property type="protein sequence ID" value="VYT37540.1"/>
    <property type="molecule type" value="Genomic_DNA"/>
</dbReference>
<gene>
    <name evidence="1" type="ORF">CALFYP1_04289</name>
</gene>
<proteinExistence type="predicted"/>
<protein>
    <submittedName>
        <fullName evidence="1">NinF protein</fullName>
    </submittedName>
</protein>